<feature type="binding site" evidence="15">
    <location>
        <position position="441"/>
    </location>
    <ligand>
        <name>[4Fe-4S] cluster</name>
        <dbReference type="ChEBI" id="CHEBI:49883"/>
    </ligand>
</feature>
<feature type="binding site" evidence="15">
    <location>
        <position position="484"/>
    </location>
    <ligand>
        <name>[4Fe-4S] cluster</name>
        <dbReference type="ChEBI" id="CHEBI:49883"/>
    </ligand>
</feature>
<reference evidence="18" key="1">
    <citation type="journal article" date="2021" name="PeerJ">
        <title>Extensive microbial diversity within the chicken gut microbiome revealed by metagenomics and culture.</title>
        <authorList>
            <person name="Gilroy R."/>
            <person name="Ravi A."/>
            <person name="Getino M."/>
            <person name="Pursley I."/>
            <person name="Horton D.L."/>
            <person name="Alikhan N.F."/>
            <person name="Baker D."/>
            <person name="Gharbi K."/>
            <person name="Hall N."/>
            <person name="Watson M."/>
            <person name="Adriaenssens E.M."/>
            <person name="Foster-Nyarko E."/>
            <person name="Jarju S."/>
            <person name="Secka A."/>
            <person name="Antonio M."/>
            <person name="Oren A."/>
            <person name="Chaudhuri R.R."/>
            <person name="La Ragione R."/>
            <person name="Hildebrand F."/>
            <person name="Pallen M.J."/>
        </authorList>
    </citation>
    <scope>NUCLEOTIDE SEQUENCE</scope>
    <source>
        <strain evidence="18">9264</strain>
    </source>
</reference>
<keyword evidence="6 15" id="KW-0479">Metal-binding</keyword>
<dbReference type="HAMAP" id="MF_01540">
    <property type="entry name" value="CysI"/>
    <property type="match status" value="1"/>
</dbReference>
<comment type="caution">
    <text evidence="18">The sequence shown here is derived from an EMBL/GenBank/DDBJ whole genome shotgun (WGS) entry which is preliminary data.</text>
</comment>
<dbReference type="PANTHER" id="PTHR11493:SF47">
    <property type="entry name" value="SULFITE REDUCTASE [NADPH] SUBUNIT BETA"/>
    <property type="match status" value="1"/>
</dbReference>
<feature type="binding site" evidence="15">
    <location>
        <position position="480"/>
    </location>
    <ligand>
        <name>[4Fe-4S] cluster</name>
        <dbReference type="ChEBI" id="CHEBI:49883"/>
    </ligand>
</feature>
<feature type="domain" description="Nitrite/Sulfite reductase ferredoxin-like" evidence="17">
    <location>
        <begin position="351"/>
        <end position="416"/>
    </location>
</feature>
<dbReference type="EMBL" id="DWUQ01000070">
    <property type="protein sequence ID" value="HJD44081.1"/>
    <property type="molecule type" value="Genomic_DNA"/>
</dbReference>
<dbReference type="PRINTS" id="PR00397">
    <property type="entry name" value="SIROHAEM"/>
</dbReference>
<evidence type="ECO:0000256" key="12">
    <source>
        <dbReference type="ARBA" id="ARBA00052219"/>
    </source>
</evidence>
<name>A0A9D2RIM5_9BURK</name>
<gene>
    <name evidence="15 18" type="primary">cysI</name>
    <name evidence="18" type="ORF">H9906_03530</name>
</gene>
<dbReference type="NCBIfam" id="NF010029">
    <property type="entry name" value="PRK13504.1"/>
    <property type="match status" value="1"/>
</dbReference>
<dbReference type="InterPro" id="IPR036136">
    <property type="entry name" value="Nit/Sulf_reduc_fer-like_dom_sf"/>
</dbReference>
<evidence type="ECO:0000256" key="3">
    <source>
        <dbReference type="ARBA" id="ARBA00022485"/>
    </source>
</evidence>
<dbReference type="Pfam" id="PF01077">
    <property type="entry name" value="NIR_SIR"/>
    <property type="match status" value="1"/>
</dbReference>
<feature type="binding site" evidence="15">
    <location>
        <position position="435"/>
    </location>
    <ligand>
        <name>[4Fe-4S] cluster</name>
        <dbReference type="ChEBI" id="CHEBI:49883"/>
    </ligand>
</feature>
<accession>A0A9D2RIM5</accession>
<dbReference type="GO" id="GO:0019344">
    <property type="term" value="P:cysteine biosynthetic process"/>
    <property type="evidence" value="ECO:0007669"/>
    <property type="project" value="UniProtKB-KW"/>
</dbReference>
<dbReference type="SUPFAM" id="SSF55124">
    <property type="entry name" value="Nitrite/Sulfite reductase N-terminal domain-like"/>
    <property type="match status" value="2"/>
</dbReference>
<dbReference type="GO" id="GO:0000103">
    <property type="term" value="P:sulfate assimilation"/>
    <property type="evidence" value="ECO:0007669"/>
    <property type="project" value="UniProtKB-UniRule"/>
</dbReference>
<proteinExistence type="inferred from homology"/>
<keyword evidence="5 15" id="KW-0349">Heme</keyword>
<comment type="subunit">
    <text evidence="14 15">Alpha(8)-beta(8). The alpha component is a flavoprotein, the beta component is a hemoprotein.</text>
</comment>
<evidence type="ECO:0000256" key="13">
    <source>
        <dbReference type="ARBA" id="ARBA00057160"/>
    </source>
</evidence>
<keyword evidence="3 15" id="KW-0004">4Fe-4S</keyword>
<evidence type="ECO:0000256" key="6">
    <source>
        <dbReference type="ARBA" id="ARBA00022723"/>
    </source>
</evidence>
<dbReference type="SUPFAM" id="SSF56014">
    <property type="entry name" value="Nitrite and sulphite reductase 4Fe-4S domain-like"/>
    <property type="match status" value="2"/>
</dbReference>
<evidence type="ECO:0000256" key="4">
    <source>
        <dbReference type="ARBA" id="ARBA00022605"/>
    </source>
</evidence>
<dbReference type="GO" id="GO:0070814">
    <property type="term" value="P:hydrogen sulfide biosynthetic process"/>
    <property type="evidence" value="ECO:0007669"/>
    <property type="project" value="UniProtKB-UniRule"/>
</dbReference>
<comment type="catalytic activity">
    <reaction evidence="12 15">
        <text>hydrogen sulfide + 3 NADP(+) + 3 H2O = sulfite + 3 NADPH + 4 H(+)</text>
        <dbReference type="Rhea" id="RHEA:13801"/>
        <dbReference type="ChEBI" id="CHEBI:15377"/>
        <dbReference type="ChEBI" id="CHEBI:15378"/>
        <dbReference type="ChEBI" id="CHEBI:17359"/>
        <dbReference type="ChEBI" id="CHEBI:29919"/>
        <dbReference type="ChEBI" id="CHEBI:57783"/>
        <dbReference type="ChEBI" id="CHEBI:58349"/>
        <dbReference type="EC" id="1.8.1.2"/>
    </reaction>
</comment>
<dbReference type="Pfam" id="PF03460">
    <property type="entry name" value="NIR_SIR_ferr"/>
    <property type="match status" value="2"/>
</dbReference>
<comment type="similarity">
    <text evidence="2 15">Belongs to the nitrite and sulfite reductase 4Fe-4S domain family.</text>
</comment>
<comment type="pathway">
    <text evidence="1 15">Sulfur metabolism; hydrogen sulfide biosynthesis; hydrogen sulfide from sulfite (NADPH route): step 1/1.</text>
</comment>
<dbReference type="PANTHER" id="PTHR11493">
    <property type="entry name" value="SULFITE REDUCTASE [NADPH] SUBUNIT BETA-RELATED"/>
    <property type="match status" value="1"/>
</dbReference>
<keyword evidence="8 15" id="KW-0560">Oxidoreductase</keyword>
<dbReference type="GO" id="GO:0050311">
    <property type="term" value="F:sulfite reductase (ferredoxin) activity"/>
    <property type="evidence" value="ECO:0007669"/>
    <property type="project" value="TreeGrafter"/>
</dbReference>
<evidence type="ECO:0000256" key="7">
    <source>
        <dbReference type="ARBA" id="ARBA00022857"/>
    </source>
</evidence>
<dbReference type="InterPro" id="IPR045169">
    <property type="entry name" value="NO2/SO3_Rdtase_4Fe4S_prot"/>
</dbReference>
<evidence type="ECO:0000256" key="8">
    <source>
        <dbReference type="ARBA" id="ARBA00023002"/>
    </source>
</evidence>
<feature type="domain" description="Nitrite/sulphite reductase 4Fe-4S" evidence="16">
    <location>
        <begin position="163"/>
        <end position="328"/>
    </location>
</feature>
<keyword evidence="7 15" id="KW-0521">NADP</keyword>
<keyword evidence="11 15" id="KW-0198">Cysteine biosynthesis</keyword>
<dbReference type="InterPro" id="IPR006067">
    <property type="entry name" value="NO2/SO3_Rdtase_4Fe4S_dom"/>
</dbReference>
<comment type="function">
    <text evidence="13 15">Component of the sulfite reductase complex that catalyzes the 6-electron reduction of sulfite to sulfide. This is one of several activities required for the biosynthesis of L-cysteine from sulfate.</text>
</comment>
<evidence type="ECO:0000256" key="9">
    <source>
        <dbReference type="ARBA" id="ARBA00023004"/>
    </source>
</evidence>
<dbReference type="InterPro" id="IPR006066">
    <property type="entry name" value="NO2/SO3_Rdtase_FeS/sirohaem_BS"/>
</dbReference>
<evidence type="ECO:0000259" key="16">
    <source>
        <dbReference type="Pfam" id="PF01077"/>
    </source>
</evidence>
<evidence type="ECO:0000256" key="14">
    <source>
        <dbReference type="ARBA" id="ARBA00062253"/>
    </source>
</evidence>
<dbReference type="NCBIfam" id="TIGR02041">
    <property type="entry name" value="CysI"/>
    <property type="match status" value="1"/>
</dbReference>
<comment type="cofactor">
    <cofactor evidence="15">
        <name>[4Fe-4S] cluster</name>
        <dbReference type="ChEBI" id="CHEBI:49883"/>
    </cofactor>
    <text evidence="15">Binds 1 [4Fe-4S] cluster per subunit.</text>
</comment>
<evidence type="ECO:0000256" key="15">
    <source>
        <dbReference type="HAMAP-Rule" id="MF_01540"/>
    </source>
</evidence>
<dbReference type="Gene3D" id="3.90.480.10">
    <property type="entry name" value="Sulfite Reductase Hemoprotein,Domain 2"/>
    <property type="match status" value="1"/>
</dbReference>
<dbReference type="Gene3D" id="3.90.480.20">
    <property type="match status" value="1"/>
</dbReference>
<evidence type="ECO:0000313" key="18">
    <source>
        <dbReference type="EMBL" id="HJD44081.1"/>
    </source>
</evidence>
<evidence type="ECO:0000256" key="1">
    <source>
        <dbReference type="ARBA" id="ARBA00004774"/>
    </source>
</evidence>
<evidence type="ECO:0000256" key="11">
    <source>
        <dbReference type="ARBA" id="ARBA00023192"/>
    </source>
</evidence>
<dbReference type="AlphaFoldDB" id="A0A9D2RIM5"/>
<sequence length="574" mass="64518">MTDKLAPLEQLKVNSNYLRGTIQEGLDNPLTGAISEQDNLLLKFHGSYQQDNRDLRDERRKQKLEPAHSFMVRARLPGGVITPEQWLIFDQIATDYAEFGLRITTRQTFQWHGVLKRNLKKLMQGINRAHATTIAACGDVNRQVVSVSNPLLSKHHAAVLDWAQKISDYFLPATNAYAEIWLDDKKVDELTSKTPSLEPTEVEPIYGQRYLPRKFKIGLTIPPTNDVDVFAQDMGFIAIVENDELIGFNLTIGGGMGCTHGDDTTYARLGSVVGFVGLDDVMAAAEAVITLQRDHGNRAERRYARFKYTVDQYGVDWFKEQIESRAGITLHAPKAWQFDTNGDRFGWVEGENGQWHLGLRIDSGRLMDRPGSPLLTGMREIAKMHKGHFRLTCNQNLIIADVAPEDRAAIDALVEAYRLDGYKAQSGIWRNTIACVSLPTCALGMAESERYAPIILPKLNQLLEKYDLLDQDIVFRISGCPNGCARPYMAEISLVGRAPGRYDLRLGGDRLGERLNTVYKTNIAEEEILSSLDALFARFATERLENEHFGDFLIRTEAIAAPTQRQIPIVLELV</sequence>
<dbReference type="GO" id="GO:0050661">
    <property type="term" value="F:NADP binding"/>
    <property type="evidence" value="ECO:0007669"/>
    <property type="project" value="InterPro"/>
</dbReference>
<evidence type="ECO:0000256" key="2">
    <source>
        <dbReference type="ARBA" id="ARBA00010429"/>
    </source>
</evidence>
<protein>
    <recommendedName>
        <fullName evidence="15">Sulfite reductase [NADPH] hemoprotein beta-component</fullName>
        <shortName evidence="15">SiR-HP</shortName>
        <shortName evidence="15">SiRHP</shortName>
        <ecNumber evidence="15">1.8.1.2</ecNumber>
    </recommendedName>
</protein>
<evidence type="ECO:0000259" key="17">
    <source>
        <dbReference type="Pfam" id="PF03460"/>
    </source>
</evidence>
<dbReference type="GO" id="GO:0009337">
    <property type="term" value="C:sulfite reductase complex (NADPH)"/>
    <property type="evidence" value="ECO:0007669"/>
    <property type="project" value="InterPro"/>
</dbReference>
<dbReference type="GO" id="GO:0004783">
    <property type="term" value="F:sulfite reductase (NADPH) activity"/>
    <property type="evidence" value="ECO:0007669"/>
    <property type="project" value="UniProtKB-UniRule"/>
</dbReference>
<dbReference type="GO" id="GO:0020037">
    <property type="term" value="F:heme binding"/>
    <property type="evidence" value="ECO:0007669"/>
    <property type="project" value="InterPro"/>
</dbReference>
<dbReference type="FunFam" id="3.30.413.10:FF:000003">
    <property type="entry name" value="Sulfite reductase [NADPH] hemoprotein beta-component"/>
    <property type="match status" value="1"/>
</dbReference>
<keyword evidence="10 15" id="KW-0411">Iron-sulfur</keyword>
<keyword evidence="4 15" id="KW-0028">Amino-acid biosynthesis</keyword>
<evidence type="ECO:0000256" key="10">
    <source>
        <dbReference type="ARBA" id="ARBA00023014"/>
    </source>
</evidence>
<dbReference type="InterPro" id="IPR005117">
    <property type="entry name" value="NiRdtase/SiRdtase_haem-b_fer"/>
</dbReference>
<dbReference type="InterPro" id="IPR011786">
    <property type="entry name" value="CysI"/>
</dbReference>
<dbReference type="InterPro" id="IPR045854">
    <property type="entry name" value="NO2/SO3_Rdtase_4Fe4S_sf"/>
</dbReference>
<organism evidence="18 19">
    <name type="scientific">Candidatus Paenalcaligenes intestinipullorum</name>
    <dbReference type="NCBI Taxonomy" id="2838718"/>
    <lineage>
        <taxon>Bacteria</taxon>
        <taxon>Pseudomonadati</taxon>
        <taxon>Pseudomonadota</taxon>
        <taxon>Betaproteobacteria</taxon>
        <taxon>Burkholderiales</taxon>
        <taxon>Alcaligenaceae</taxon>
        <taxon>Paenalcaligenes</taxon>
    </lineage>
</organism>
<feature type="binding site" description="axial binding residue" evidence="15">
    <location>
        <position position="484"/>
    </location>
    <ligand>
        <name>siroheme</name>
        <dbReference type="ChEBI" id="CHEBI:60052"/>
    </ligand>
    <ligandPart>
        <name>Fe</name>
        <dbReference type="ChEBI" id="CHEBI:18248"/>
    </ligandPart>
</feature>
<dbReference type="GO" id="GO:0051539">
    <property type="term" value="F:4 iron, 4 sulfur cluster binding"/>
    <property type="evidence" value="ECO:0007669"/>
    <property type="project" value="UniProtKB-KW"/>
</dbReference>
<feature type="domain" description="Nitrite/Sulfite reductase ferredoxin-like" evidence="17">
    <location>
        <begin position="68"/>
        <end position="127"/>
    </location>
</feature>
<dbReference type="GO" id="GO:0046872">
    <property type="term" value="F:metal ion binding"/>
    <property type="evidence" value="ECO:0007669"/>
    <property type="project" value="UniProtKB-KW"/>
</dbReference>
<comment type="cofactor">
    <cofactor evidence="15">
        <name>siroheme</name>
        <dbReference type="ChEBI" id="CHEBI:60052"/>
    </cofactor>
    <text evidence="15">Binds 1 siroheme per subunit.</text>
</comment>
<dbReference type="EC" id="1.8.1.2" evidence="15"/>
<reference evidence="18" key="2">
    <citation type="submission" date="2021-04" db="EMBL/GenBank/DDBJ databases">
        <authorList>
            <person name="Gilroy R."/>
        </authorList>
    </citation>
    <scope>NUCLEOTIDE SEQUENCE</scope>
    <source>
        <strain evidence="18">9264</strain>
    </source>
</reference>
<keyword evidence="9 15" id="KW-0408">Iron</keyword>
<evidence type="ECO:0000256" key="5">
    <source>
        <dbReference type="ARBA" id="ARBA00022617"/>
    </source>
</evidence>
<dbReference type="Proteomes" id="UP000823889">
    <property type="component" value="Unassembled WGS sequence"/>
</dbReference>
<evidence type="ECO:0000313" key="19">
    <source>
        <dbReference type="Proteomes" id="UP000823889"/>
    </source>
</evidence>
<dbReference type="Gene3D" id="3.30.413.10">
    <property type="entry name" value="Sulfite Reductase Hemoprotein, domain 1"/>
    <property type="match status" value="2"/>
</dbReference>